<evidence type="ECO:0000313" key="13">
    <source>
        <dbReference type="WBParaSite" id="Csp11.Scaffold546.g3493.t1"/>
    </source>
</evidence>
<keyword evidence="4" id="KW-0479">Metal-binding</keyword>
<dbReference type="GO" id="GO:0030574">
    <property type="term" value="P:collagen catabolic process"/>
    <property type="evidence" value="ECO:0007669"/>
    <property type="project" value="TreeGrafter"/>
</dbReference>
<dbReference type="Gene3D" id="1.10.101.10">
    <property type="entry name" value="PGBD-like superfamily/PGBD"/>
    <property type="match status" value="1"/>
</dbReference>
<keyword evidence="6" id="KW-0378">Hydrolase</keyword>
<evidence type="ECO:0000256" key="8">
    <source>
        <dbReference type="ARBA" id="ARBA00023049"/>
    </source>
</evidence>
<dbReference type="GO" id="GO:0006508">
    <property type="term" value="P:proteolysis"/>
    <property type="evidence" value="ECO:0007669"/>
    <property type="project" value="UniProtKB-KW"/>
</dbReference>
<feature type="chain" id="PRO_5009307203" evidence="10">
    <location>
        <begin position="23"/>
        <end position="192"/>
    </location>
</feature>
<dbReference type="InterPro" id="IPR021158">
    <property type="entry name" value="Pept_M10A_Zn_BS"/>
</dbReference>
<protein>
    <submittedName>
        <fullName evidence="13">PG_binding_1 domain-containing protein</fullName>
    </submittedName>
</protein>
<comment type="similarity">
    <text evidence="2">Belongs to the peptidase M10A family.</text>
</comment>
<dbReference type="STRING" id="1561998.A0A1I7T8M6"/>
<evidence type="ECO:0000256" key="6">
    <source>
        <dbReference type="ARBA" id="ARBA00022801"/>
    </source>
</evidence>
<keyword evidence="5 10" id="KW-0732">Signal</keyword>
<evidence type="ECO:0000259" key="11">
    <source>
        <dbReference type="Pfam" id="PF01471"/>
    </source>
</evidence>
<evidence type="ECO:0000256" key="7">
    <source>
        <dbReference type="ARBA" id="ARBA00022833"/>
    </source>
</evidence>
<keyword evidence="3" id="KW-0645">Protease</keyword>
<dbReference type="Proteomes" id="UP000095282">
    <property type="component" value="Unplaced"/>
</dbReference>
<name>A0A1I7T8M6_9PELO</name>
<dbReference type="PANTHER" id="PTHR10201">
    <property type="entry name" value="MATRIX METALLOPROTEINASE"/>
    <property type="match status" value="1"/>
</dbReference>
<dbReference type="SUPFAM" id="SSF47090">
    <property type="entry name" value="PGBD-like"/>
    <property type="match status" value="1"/>
</dbReference>
<dbReference type="GO" id="GO:0030198">
    <property type="term" value="P:extracellular matrix organization"/>
    <property type="evidence" value="ECO:0007669"/>
    <property type="project" value="TreeGrafter"/>
</dbReference>
<feature type="domain" description="Peptidoglycan binding-like" evidence="11">
    <location>
        <begin position="30"/>
        <end position="76"/>
    </location>
</feature>
<evidence type="ECO:0000256" key="1">
    <source>
        <dbReference type="ARBA" id="ARBA00001947"/>
    </source>
</evidence>
<dbReference type="InterPro" id="IPR036365">
    <property type="entry name" value="PGBD-like_sf"/>
</dbReference>
<sequence length="192" mass="22059">MFLILHDFLFILLAAIIPITNPRNVDHTNFLQKYGYLPRGSNQLSSTSLSEALKNMQKMAGLEETGELDERTKRMMERPRCGHPDVQTEKPARGKRYAPQQFKWQEKVITYGHPITPFVYQRGCVIRISVVTSGGMDRHSKKLPLRREREYVYPRDAERLFGGPPVAPATHFKLQSPAALSLRLLISYYISI</sequence>
<dbReference type="GO" id="GO:0005615">
    <property type="term" value="C:extracellular space"/>
    <property type="evidence" value="ECO:0007669"/>
    <property type="project" value="TreeGrafter"/>
</dbReference>
<dbReference type="Pfam" id="PF01471">
    <property type="entry name" value="PG_binding_1"/>
    <property type="match status" value="1"/>
</dbReference>
<organism evidence="12 13">
    <name type="scientific">Caenorhabditis tropicalis</name>
    <dbReference type="NCBI Taxonomy" id="1561998"/>
    <lineage>
        <taxon>Eukaryota</taxon>
        <taxon>Metazoa</taxon>
        <taxon>Ecdysozoa</taxon>
        <taxon>Nematoda</taxon>
        <taxon>Chromadorea</taxon>
        <taxon>Rhabditida</taxon>
        <taxon>Rhabditina</taxon>
        <taxon>Rhabditomorpha</taxon>
        <taxon>Rhabditoidea</taxon>
        <taxon>Rhabditidae</taxon>
        <taxon>Peloderinae</taxon>
        <taxon>Caenorhabditis</taxon>
    </lineage>
</organism>
<keyword evidence="12" id="KW-1185">Reference proteome</keyword>
<evidence type="ECO:0000256" key="9">
    <source>
        <dbReference type="ARBA" id="ARBA00023145"/>
    </source>
</evidence>
<dbReference type="GO" id="GO:0008270">
    <property type="term" value="F:zinc ion binding"/>
    <property type="evidence" value="ECO:0007669"/>
    <property type="project" value="InterPro"/>
</dbReference>
<proteinExistence type="inferred from homology"/>
<evidence type="ECO:0000256" key="4">
    <source>
        <dbReference type="ARBA" id="ARBA00022723"/>
    </source>
</evidence>
<evidence type="ECO:0000256" key="5">
    <source>
        <dbReference type="ARBA" id="ARBA00022729"/>
    </source>
</evidence>
<feature type="signal peptide" evidence="10">
    <location>
        <begin position="1"/>
        <end position="22"/>
    </location>
</feature>
<dbReference type="InterPro" id="IPR002477">
    <property type="entry name" value="Peptidoglycan-bd-like"/>
</dbReference>
<keyword evidence="7" id="KW-0862">Zinc</keyword>
<dbReference type="PROSITE" id="PS00546">
    <property type="entry name" value="CYSTEINE_SWITCH"/>
    <property type="match status" value="1"/>
</dbReference>
<dbReference type="eggNOG" id="KOG1565">
    <property type="taxonomic scope" value="Eukaryota"/>
</dbReference>
<evidence type="ECO:0000256" key="10">
    <source>
        <dbReference type="SAM" id="SignalP"/>
    </source>
</evidence>
<accession>A0A1I7T8M6</accession>
<evidence type="ECO:0000313" key="12">
    <source>
        <dbReference type="Proteomes" id="UP000095282"/>
    </source>
</evidence>
<comment type="cofactor">
    <cofactor evidence="1">
        <name>Zn(2+)</name>
        <dbReference type="ChEBI" id="CHEBI:29105"/>
    </cofactor>
</comment>
<dbReference type="GO" id="GO:0031012">
    <property type="term" value="C:extracellular matrix"/>
    <property type="evidence" value="ECO:0007669"/>
    <property type="project" value="InterPro"/>
</dbReference>
<evidence type="ECO:0000256" key="3">
    <source>
        <dbReference type="ARBA" id="ARBA00022670"/>
    </source>
</evidence>
<keyword evidence="8" id="KW-0482">Metalloprotease</keyword>
<keyword evidence="9" id="KW-0865">Zymogen</keyword>
<evidence type="ECO:0000256" key="2">
    <source>
        <dbReference type="ARBA" id="ARBA00010370"/>
    </source>
</evidence>
<dbReference type="AlphaFoldDB" id="A0A1I7T8M6"/>
<dbReference type="GO" id="GO:0004222">
    <property type="term" value="F:metalloendopeptidase activity"/>
    <property type="evidence" value="ECO:0007669"/>
    <property type="project" value="InterPro"/>
</dbReference>
<reference evidence="13" key="1">
    <citation type="submission" date="2016-11" db="UniProtKB">
        <authorList>
            <consortium name="WormBaseParasite"/>
        </authorList>
    </citation>
    <scope>IDENTIFICATION</scope>
</reference>
<dbReference type="WBParaSite" id="Csp11.Scaffold546.g3493.t1">
    <property type="protein sequence ID" value="Csp11.Scaffold546.g3493.t1"/>
    <property type="gene ID" value="Csp11.Scaffold546.g3493"/>
</dbReference>
<dbReference type="PANTHER" id="PTHR10201:SF291">
    <property type="entry name" value="MATRIX METALLOPROTEINASE 1, ISOFORM C-RELATED"/>
    <property type="match status" value="1"/>
</dbReference>
<dbReference type="InterPro" id="IPR036366">
    <property type="entry name" value="PGBDSf"/>
</dbReference>